<dbReference type="GeneID" id="22584827"/>
<dbReference type="AlphaFoldDB" id="C1GFH1"/>
<evidence type="ECO:0000313" key="2">
    <source>
        <dbReference type="Proteomes" id="UP000001628"/>
    </source>
</evidence>
<accession>C1GFH1</accession>
<dbReference type="Proteomes" id="UP000001628">
    <property type="component" value="Unassembled WGS sequence"/>
</dbReference>
<proteinExistence type="predicted"/>
<dbReference type="KEGG" id="pbn:PADG_06007"/>
<dbReference type="RefSeq" id="XP_010761298.1">
    <property type="nucleotide sequence ID" value="XM_010762996.1"/>
</dbReference>
<dbReference type="VEuPathDB" id="FungiDB:PADG_06007"/>
<dbReference type="HOGENOM" id="CLU_1722935_0_0_1"/>
<evidence type="ECO:0000313" key="1">
    <source>
        <dbReference type="EMBL" id="EEH49928.2"/>
    </source>
</evidence>
<keyword evidence="2" id="KW-1185">Reference proteome</keyword>
<dbReference type="InParanoid" id="C1GFH1"/>
<sequence>MAAFHTYYHSVALVLIIRAFRAQYAGDVPRQLFRGYQLKKKDEENSDRPESSLFNPEVGPITISYRVSHAEALFSVVTSNPDRKGELPNISRKPNWFISLASMDPKVAGGFSDGKEFDIKNALEKNGMDVTIRKFTTKFPGNIIYLLQKSPV</sequence>
<dbReference type="EMBL" id="KN275963">
    <property type="protein sequence ID" value="EEH49928.2"/>
    <property type="molecule type" value="Genomic_DNA"/>
</dbReference>
<dbReference type="eggNOG" id="ENOG502RQHH">
    <property type="taxonomic scope" value="Eukaryota"/>
</dbReference>
<organism evidence="1 2">
    <name type="scientific">Paracoccidioides brasiliensis (strain Pb18)</name>
    <dbReference type="NCBI Taxonomy" id="502780"/>
    <lineage>
        <taxon>Eukaryota</taxon>
        <taxon>Fungi</taxon>
        <taxon>Dikarya</taxon>
        <taxon>Ascomycota</taxon>
        <taxon>Pezizomycotina</taxon>
        <taxon>Eurotiomycetes</taxon>
        <taxon>Eurotiomycetidae</taxon>
        <taxon>Onygenales</taxon>
        <taxon>Ajellomycetaceae</taxon>
        <taxon>Paracoccidioides</taxon>
    </lineage>
</organism>
<gene>
    <name evidence="1" type="ORF">PADG_06007</name>
</gene>
<protein>
    <submittedName>
        <fullName evidence="1">Uncharacterized protein</fullName>
    </submittedName>
</protein>
<reference evidence="1 2" key="1">
    <citation type="journal article" date="2011" name="PLoS Genet.">
        <title>Comparative genomic analysis of human fungal pathogens causing paracoccidioidomycosis.</title>
        <authorList>
            <person name="Desjardins C.A."/>
            <person name="Champion M.D."/>
            <person name="Holder J.W."/>
            <person name="Muszewska A."/>
            <person name="Goldberg J."/>
            <person name="Bailao A.M."/>
            <person name="Brigido M.M."/>
            <person name="Ferreira M.E."/>
            <person name="Garcia A.M."/>
            <person name="Grynberg M."/>
            <person name="Gujja S."/>
            <person name="Heiman D.I."/>
            <person name="Henn M.R."/>
            <person name="Kodira C.D."/>
            <person name="Leon-Narvaez H."/>
            <person name="Longo L.V."/>
            <person name="Ma L.J."/>
            <person name="Malavazi I."/>
            <person name="Matsuo A.L."/>
            <person name="Morais F.V."/>
            <person name="Pereira M."/>
            <person name="Rodriguez-Brito S."/>
            <person name="Sakthikumar S."/>
            <person name="Salem-Izacc S.M."/>
            <person name="Sykes S.M."/>
            <person name="Teixeira M.M."/>
            <person name="Vallejo M.C."/>
            <person name="Walter M.E."/>
            <person name="Yandava C."/>
            <person name="Young S."/>
            <person name="Zeng Q."/>
            <person name="Zucker J."/>
            <person name="Felipe M.S."/>
            <person name="Goldman G.H."/>
            <person name="Haas B.J."/>
            <person name="McEwen J.G."/>
            <person name="Nino-Vega G."/>
            <person name="Puccia R."/>
            <person name="San-Blas G."/>
            <person name="Soares C.M."/>
            <person name="Birren B.W."/>
            <person name="Cuomo C.A."/>
        </authorList>
    </citation>
    <scope>NUCLEOTIDE SEQUENCE [LARGE SCALE GENOMIC DNA]</scope>
    <source>
        <strain evidence="1 2">Pb18</strain>
    </source>
</reference>
<name>C1GFH1_PARBD</name>